<gene>
    <name evidence="1" type="ORF">ACAT0790_LOCUS5101</name>
</gene>
<dbReference type="EMBL" id="HBGE01008442">
    <property type="protein sequence ID" value="CAD9096054.1"/>
    <property type="molecule type" value="Transcribed_RNA"/>
</dbReference>
<accession>A0A7S1L6U4</accession>
<proteinExistence type="predicted"/>
<protein>
    <submittedName>
        <fullName evidence="1">Uncharacterized protein</fullName>
    </submittedName>
</protein>
<organism evidence="1">
    <name type="scientific">Alexandrium catenella</name>
    <name type="common">Red tide dinoflagellate</name>
    <name type="synonym">Gonyaulax catenella</name>
    <dbReference type="NCBI Taxonomy" id="2925"/>
    <lineage>
        <taxon>Eukaryota</taxon>
        <taxon>Sar</taxon>
        <taxon>Alveolata</taxon>
        <taxon>Dinophyceae</taxon>
        <taxon>Gonyaulacales</taxon>
        <taxon>Pyrocystaceae</taxon>
        <taxon>Alexandrium</taxon>
    </lineage>
</organism>
<dbReference type="AlphaFoldDB" id="A0A7S1L6U4"/>
<sequence length="202" mass="21696">MDAASTEAVLRKTLSPKVRIPPEMLTYLAAVLSELNREELEDLQQVRLVLEPFLLDFLKDGRTRPGDKKSALKVESLCQDVAQQLAAALDGASPEQRQSPAGPEVGVPPAAAVVARARTAVRDTLASFDPRVPLSNDAVDQIAAALSEMSEAELADSRQLAVLLEPLLLDAFHDCGEWAASEDADRLHSFSCALSGRLRGSP</sequence>
<reference evidence="1" key="1">
    <citation type="submission" date="2021-01" db="EMBL/GenBank/DDBJ databases">
        <authorList>
            <person name="Corre E."/>
            <person name="Pelletier E."/>
            <person name="Niang G."/>
            <person name="Scheremetjew M."/>
            <person name="Finn R."/>
            <person name="Kale V."/>
            <person name="Holt S."/>
            <person name="Cochrane G."/>
            <person name="Meng A."/>
            <person name="Brown T."/>
            <person name="Cohen L."/>
        </authorList>
    </citation>
    <scope>NUCLEOTIDE SEQUENCE</scope>
    <source>
        <strain evidence="1">OF101</strain>
    </source>
</reference>
<evidence type="ECO:0000313" key="1">
    <source>
        <dbReference type="EMBL" id="CAD9096054.1"/>
    </source>
</evidence>
<name>A0A7S1L6U4_ALECA</name>